<protein>
    <submittedName>
        <fullName evidence="5">Helix-turn-helix transcriptional regulator</fullName>
    </submittedName>
</protein>
<keyword evidence="1" id="KW-0805">Transcription regulation</keyword>
<evidence type="ECO:0000256" key="2">
    <source>
        <dbReference type="ARBA" id="ARBA00023125"/>
    </source>
</evidence>
<dbReference type="Gene3D" id="1.10.10.60">
    <property type="entry name" value="Homeodomain-like"/>
    <property type="match status" value="2"/>
</dbReference>
<dbReference type="Pfam" id="PF22200">
    <property type="entry name" value="ExsA_N"/>
    <property type="match status" value="1"/>
</dbReference>
<dbReference type="GO" id="GO:0003700">
    <property type="term" value="F:DNA-binding transcription factor activity"/>
    <property type="evidence" value="ECO:0007669"/>
    <property type="project" value="InterPro"/>
</dbReference>
<dbReference type="KEGG" id="chih:GWR21_04255"/>
<dbReference type="RefSeq" id="WP_162330545.1">
    <property type="nucleotide sequence ID" value="NZ_CP048113.1"/>
</dbReference>
<evidence type="ECO:0000259" key="4">
    <source>
        <dbReference type="PROSITE" id="PS01124"/>
    </source>
</evidence>
<evidence type="ECO:0000313" key="6">
    <source>
        <dbReference type="Proteomes" id="UP000476411"/>
    </source>
</evidence>
<feature type="domain" description="HTH araC/xylS-type" evidence="4">
    <location>
        <begin position="143"/>
        <end position="241"/>
    </location>
</feature>
<dbReference type="PROSITE" id="PS00041">
    <property type="entry name" value="HTH_ARAC_FAMILY_1"/>
    <property type="match status" value="1"/>
</dbReference>
<dbReference type="SMART" id="SM00342">
    <property type="entry name" value="HTH_ARAC"/>
    <property type="match status" value="1"/>
</dbReference>
<proteinExistence type="predicted"/>
<organism evidence="5 6">
    <name type="scientific">Chitinophaga agri</name>
    <dbReference type="NCBI Taxonomy" id="2703787"/>
    <lineage>
        <taxon>Bacteria</taxon>
        <taxon>Pseudomonadati</taxon>
        <taxon>Bacteroidota</taxon>
        <taxon>Chitinophagia</taxon>
        <taxon>Chitinophagales</taxon>
        <taxon>Chitinophagaceae</taxon>
        <taxon>Chitinophaga</taxon>
    </lineage>
</organism>
<dbReference type="AlphaFoldDB" id="A0A6B9Z992"/>
<dbReference type="Proteomes" id="UP000476411">
    <property type="component" value="Chromosome"/>
</dbReference>
<evidence type="ECO:0000313" key="5">
    <source>
        <dbReference type="EMBL" id="QHS58842.1"/>
    </source>
</evidence>
<dbReference type="PRINTS" id="PR00032">
    <property type="entry name" value="HTHARAC"/>
</dbReference>
<dbReference type="Pfam" id="PF12833">
    <property type="entry name" value="HTH_18"/>
    <property type="match status" value="1"/>
</dbReference>
<keyword evidence="3" id="KW-0804">Transcription</keyword>
<evidence type="ECO:0000256" key="3">
    <source>
        <dbReference type="ARBA" id="ARBA00023163"/>
    </source>
</evidence>
<dbReference type="GO" id="GO:0043565">
    <property type="term" value="F:sequence-specific DNA binding"/>
    <property type="evidence" value="ECO:0007669"/>
    <property type="project" value="InterPro"/>
</dbReference>
<dbReference type="PANTHER" id="PTHR43280:SF2">
    <property type="entry name" value="HTH-TYPE TRANSCRIPTIONAL REGULATOR EXSA"/>
    <property type="match status" value="1"/>
</dbReference>
<name>A0A6B9Z992_9BACT</name>
<dbReference type="PANTHER" id="PTHR43280">
    <property type="entry name" value="ARAC-FAMILY TRANSCRIPTIONAL REGULATOR"/>
    <property type="match status" value="1"/>
</dbReference>
<dbReference type="InterPro" id="IPR020449">
    <property type="entry name" value="Tscrpt_reg_AraC-type_HTH"/>
</dbReference>
<dbReference type="EMBL" id="CP048113">
    <property type="protein sequence ID" value="QHS58842.1"/>
    <property type="molecule type" value="Genomic_DNA"/>
</dbReference>
<accession>A0A6B9Z992</accession>
<dbReference type="InterPro" id="IPR009057">
    <property type="entry name" value="Homeodomain-like_sf"/>
</dbReference>
<gene>
    <name evidence="5" type="ORF">GWR21_04255</name>
</gene>
<reference evidence="5 6" key="1">
    <citation type="submission" date="2020-01" db="EMBL/GenBank/DDBJ databases">
        <title>Complete genome sequence of Chitinophaga sp. H33E-04 isolated from quinoa roots.</title>
        <authorList>
            <person name="Weon H.-Y."/>
            <person name="Lee S.A."/>
        </authorList>
    </citation>
    <scope>NUCLEOTIDE SEQUENCE [LARGE SCALE GENOMIC DNA]</scope>
    <source>
        <strain evidence="5 6">H33E-04</strain>
    </source>
</reference>
<dbReference type="SUPFAM" id="SSF46689">
    <property type="entry name" value="Homeodomain-like"/>
    <property type="match status" value="2"/>
</dbReference>
<dbReference type="InterPro" id="IPR018060">
    <property type="entry name" value="HTH_AraC"/>
</dbReference>
<sequence length="244" mass="28071">MLFFILEGTITIRCARNTYEINQHKIAFIKRNTLFELEEFSATDAGANTEYVLFTLTNELVKEFTKLAAVCVNANEESFPVIVSDTQKELHNYMASLEPYIQVSQTVDTNLIRLKVLELLFCLSRLHKDIITHLLDIRDHFRMDITTTVESNITNPITLSELATLSGRSLSSFRRDFAAIYKMPPYQWIRQKKLEKSKELLLSTTMTITDVCYTTGFESVAHFSRLFKLQFGCPPSAFRMNVQA</sequence>
<dbReference type="PROSITE" id="PS01124">
    <property type="entry name" value="HTH_ARAC_FAMILY_2"/>
    <property type="match status" value="1"/>
</dbReference>
<keyword evidence="2" id="KW-0238">DNA-binding</keyword>
<dbReference type="InterPro" id="IPR018062">
    <property type="entry name" value="HTH_AraC-typ_CS"/>
</dbReference>
<evidence type="ECO:0000256" key="1">
    <source>
        <dbReference type="ARBA" id="ARBA00023015"/>
    </source>
</evidence>
<keyword evidence="6" id="KW-1185">Reference proteome</keyword>
<dbReference type="InterPro" id="IPR054015">
    <property type="entry name" value="ExsA-like_N"/>
</dbReference>